<reference evidence="1" key="1">
    <citation type="submission" date="2020-05" db="EMBL/GenBank/DDBJ databases">
        <authorList>
            <person name="Chiriac C."/>
            <person name="Salcher M."/>
            <person name="Ghai R."/>
            <person name="Kavagutti S V."/>
        </authorList>
    </citation>
    <scope>NUCLEOTIDE SEQUENCE</scope>
</reference>
<accession>A0A6J5S379</accession>
<gene>
    <name evidence="1" type="ORF">UFOVP1370_7</name>
</gene>
<sequence>MKLTKKQELALALADYRECIEITIFCNPKTYDAWTHTIWTCKWPHAAGQVTNCHGGEPNRYWFDKRITASELRGCIQLDPEAEHIILRRGNKRPQYTILDAKKYRTLVAAK</sequence>
<dbReference type="EMBL" id="LR797325">
    <property type="protein sequence ID" value="CAB4202351.1"/>
    <property type="molecule type" value="Genomic_DNA"/>
</dbReference>
<proteinExistence type="predicted"/>
<evidence type="ECO:0000313" key="1">
    <source>
        <dbReference type="EMBL" id="CAB4202351.1"/>
    </source>
</evidence>
<organism evidence="1">
    <name type="scientific">uncultured Caudovirales phage</name>
    <dbReference type="NCBI Taxonomy" id="2100421"/>
    <lineage>
        <taxon>Viruses</taxon>
        <taxon>Duplodnaviria</taxon>
        <taxon>Heunggongvirae</taxon>
        <taxon>Uroviricota</taxon>
        <taxon>Caudoviricetes</taxon>
        <taxon>Peduoviridae</taxon>
        <taxon>Maltschvirus</taxon>
        <taxon>Maltschvirus maltsch</taxon>
    </lineage>
</organism>
<protein>
    <submittedName>
        <fullName evidence="1">Uncharacterized protein</fullName>
    </submittedName>
</protein>
<name>A0A6J5S379_9CAUD</name>